<dbReference type="Gene3D" id="3.40.50.2000">
    <property type="entry name" value="Glycogen Phosphorylase B"/>
    <property type="match status" value="2"/>
</dbReference>
<comment type="caution">
    <text evidence="1">The sequence shown here is derived from an EMBL/GenBank/DDBJ whole genome shotgun (WGS) entry which is preliminary data.</text>
</comment>
<sequence>MTGKIAFYAPLKSPDHPIPSGDREIARLMMQALRLAGYSVTLVSDVISYQKRPSRDLYDKRRSDVAKEEERITRLWKADPDAVPDLWFTYHPYCKSPDWLGPVLSERFGLPYITAEACRTNQGATDDWLEGRAAVQDAVRQADANFVLKESDWRYLATFLPDMETAIRVPPFIDLGRQPQPDISDLKQDEPPVILAAGMMRPGAKAQSYQWIARCLEPLMDLPWRLVIAGDGPEREAIGEQLNFAGDKRVTFCGSVAHEDMFALMDRSDLFLWPGVGEAIGLVYLEAQSRGLPVTAFETAGVPLVVKHGVGGLLSDVDDAVALSGSVRRLLTDEALRLELGRNGRAYVRDRHDVSAAARTFKSVIDEILSKPATG</sequence>
<dbReference type="PANTHER" id="PTHR45947:SF3">
    <property type="entry name" value="SULFOQUINOVOSYL TRANSFERASE SQD2"/>
    <property type="match status" value="1"/>
</dbReference>
<gene>
    <name evidence="1" type="ORF">OQ273_08490</name>
</gene>
<proteinExistence type="predicted"/>
<dbReference type="Proteomes" id="UP001151234">
    <property type="component" value="Unassembled WGS sequence"/>
</dbReference>
<name>A0A9X3ZHK4_9HYPH</name>
<dbReference type="CDD" id="cd03801">
    <property type="entry name" value="GT4_PimA-like"/>
    <property type="match status" value="1"/>
</dbReference>
<reference evidence="1" key="1">
    <citation type="submission" date="2022-11" db="EMBL/GenBank/DDBJ databases">
        <title>Draft genome sequence of Hoeflea poritis E7-10 and Hoeflea prorocentri PM5-8, separated from scleractinian coral Porites lutea and marine dinoflagellate.</title>
        <authorList>
            <person name="Zhang G."/>
            <person name="Wei Q."/>
            <person name="Cai L."/>
        </authorList>
    </citation>
    <scope>NUCLEOTIDE SEQUENCE</scope>
    <source>
        <strain evidence="1">PM5-8</strain>
    </source>
</reference>
<dbReference type="SUPFAM" id="SSF53756">
    <property type="entry name" value="UDP-Glycosyltransferase/glycogen phosphorylase"/>
    <property type="match status" value="1"/>
</dbReference>
<dbReference type="InterPro" id="IPR050194">
    <property type="entry name" value="Glycosyltransferase_grp1"/>
</dbReference>
<dbReference type="Pfam" id="PF13692">
    <property type="entry name" value="Glyco_trans_1_4"/>
    <property type="match status" value="1"/>
</dbReference>
<dbReference type="AlphaFoldDB" id="A0A9X3ZHK4"/>
<dbReference type="RefSeq" id="WP_267990016.1">
    <property type="nucleotide sequence ID" value="NZ_JAPJZI010000001.1"/>
</dbReference>
<dbReference type="PANTHER" id="PTHR45947">
    <property type="entry name" value="SULFOQUINOVOSYL TRANSFERASE SQD2"/>
    <property type="match status" value="1"/>
</dbReference>
<keyword evidence="2" id="KW-1185">Reference proteome</keyword>
<protein>
    <submittedName>
        <fullName evidence="1">Glycosyltransferase family 4 protein</fullName>
    </submittedName>
</protein>
<organism evidence="1 2">
    <name type="scientific">Hoeflea prorocentri</name>
    <dbReference type="NCBI Taxonomy" id="1922333"/>
    <lineage>
        <taxon>Bacteria</taxon>
        <taxon>Pseudomonadati</taxon>
        <taxon>Pseudomonadota</taxon>
        <taxon>Alphaproteobacteria</taxon>
        <taxon>Hyphomicrobiales</taxon>
        <taxon>Rhizobiaceae</taxon>
        <taxon>Hoeflea</taxon>
    </lineage>
</organism>
<dbReference type="EMBL" id="JAPJZI010000001">
    <property type="protein sequence ID" value="MDA5398605.1"/>
    <property type="molecule type" value="Genomic_DNA"/>
</dbReference>
<evidence type="ECO:0000313" key="1">
    <source>
        <dbReference type="EMBL" id="MDA5398605.1"/>
    </source>
</evidence>
<accession>A0A9X3ZHK4</accession>
<evidence type="ECO:0000313" key="2">
    <source>
        <dbReference type="Proteomes" id="UP001151234"/>
    </source>
</evidence>
<dbReference type="GO" id="GO:0016757">
    <property type="term" value="F:glycosyltransferase activity"/>
    <property type="evidence" value="ECO:0007669"/>
    <property type="project" value="TreeGrafter"/>
</dbReference>